<dbReference type="EMBL" id="AZHW01001381">
    <property type="protein sequence ID" value="ETW92765.1"/>
    <property type="molecule type" value="Genomic_DNA"/>
</dbReference>
<accession>W4L508</accession>
<dbReference type="GO" id="GO:0003677">
    <property type="term" value="F:DNA binding"/>
    <property type="evidence" value="ECO:0007669"/>
    <property type="project" value="InterPro"/>
</dbReference>
<name>W4L508_ENTF1</name>
<feature type="domain" description="Transposase IS116/IS110/IS902 C-terminal" evidence="1">
    <location>
        <begin position="139"/>
        <end position="221"/>
    </location>
</feature>
<dbReference type="AlphaFoldDB" id="W4L508"/>
<dbReference type="GO" id="GO:0006313">
    <property type="term" value="P:DNA transposition"/>
    <property type="evidence" value="ECO:0007669"/>
    <property type="project" value="InterPro"/>
</dbReference>
<reference evidence="2 3" key="1">
    <citation type="journal article" date="2014" name="Nature">
        <title>An environmental bacterial taxon with a large and distinct metabolic repertoire.</title>
        <authorList>
            <person name="Wilson M.C."/>
            <person name="Mori T."/>
            <person name="Ruckert C."/>
            <person name="Uria A.R."/>
            <person name="Helf M.J."/>
            <person name="Takada K."/>
            <person name="Gernert C."/>
            <person name="Steffens U.A."/>
            <person name="Heycke N."/>
            <person name="Schmitt S."/>
            <person name="Rinke C."/>
            <person name="Helfrich E.J."/>
            <person name="Brachmann A.O."/>
            <person name="Gurgui C."/>
            <person name="Wakimoto T."/>
            <person name="Kracht M."/>
            <person name="Crusemann M."/>
            <person name="Hentschel U."/>
            <person name="Abe I."/>
            <person name="Matsunaga S."/>
            <person name="Kalinowski J."/>
            <person name="Takeyama H."/>
            <person name="Piel J."/>
        </authorList>
    </citation>
    <scope>NUCLEOTIDE SEQUENCE [LARGE SCALE GENOMIC DNA]</scope>
    <source>
        <strain evidence="3">TSY1</strain>
    </source>
</reference>
<gene>
    <name evidence="2" type="ORF">ETSY1_42235</name>
</gene>
<sequence length="274" mass="31676">MRIVVSMTEFWRKETVAVSNRLRSCLLRYHPALLNVFSWPSPIAAHLILAYPSPQAAEKATYDEFQVFLKQHKHNQPSKWLTCFDALTTQHPRSAPGVAQACQVQAQQLARLLLHTLNSKQATLQQLNSLFLQHEDHPIFASLPGAGELLAPSLLVKFGEDRRRFPHSSMVQTLAGTAPVTNQSGKVHLVHFRRSCDKEFRYFSQQLARSSRQQSRWASAYFTQARQKGHSVSRSHRALANRWLAILWKMWQDRTTYDESFHIRQRTIRRRPQA</sequence>
<evidence type="ECO:0000313" key="2">
    <source>
        <dbReference type="EMBL" id="ETW92765.1"/>
    </source>
</evidence>
<evidence type="ECO:0000313" key="3">
    <source>
        <dbReference type="Proteomes" id="UP000019141"/>
    </source>
</evidence>
<organism evidence="2 3">
    <name type="scientific">Entotheonella factor</name>
    <dbReference type="NCBI Taxonomy" id="1429438"/>
    <lineage>
        <taxon>Bacteria</taxon>
        <taxon>Pseudomonadati</taxon>
        <taxon>Nitrospinota/Tectimicrobiota group</taxon>
        <taxon>Candidatus Tectimicrobiota</taxon>
        <taxon>Candidatus Entotheonellia</taxon>
        <taxon>Candidatus Entotheonellales</taxon>
        <taxon>Candidatus Entotheonellaceae</taxon>
        <taxon>Candidatus Entotheonella</taxon>
    </lineage>
</organism>
<dbReference type="PANTHER" id="PTHR33055:SF3">
    <property type="entry name" value="PUTATIVE TRANSPOSASE FOR IS117-RELATED"/>
    <property type="match status" value="1"/>
</dbReference>
<dbReference type="Proteomes" id="UP000019141">
    <property type="component" value="Unassembled WGS sequence"/>
</dbReference>
<dbReference type="Pfam" id="PF02371">
    <property type="entry name" value="Transposase_20"/>
    <property type="match status" value="1"/>
</dbReference>
<proteinExistence type="predicted"/>
<comment type="caution">
    <text evidence="2">The sequence shown here is derived from an EMBL/GenBank/DDBJ whole genome shotgun (WGS) entry which is preliminary data.</text>
</comment>
<dbReference type="InterPro" id="IPR047650">
    <property type="entry name" value="Transpos_IS110"/>
</dbReference>
<dbReference type="HOGENOM" id="CLU_036902_0_0_7"/>
<evidence type="ECO:0000259" key="1">
    <source>
        <dbReference type="Pfam" id="PF02371"/>
    </source>
</evidence>
<dbReference type="InterPro" id="IPR003346">
    <property type="entry name" value="Transposase_20"/>
</dbReference>
<dbReference type="PANTHER" id="PTHR33055">
    <property type="entry name" value="TRANSPOSASE FOR INSERTION SEQUENCE ELEMENT IS1111A"/>
    <property type="match status" value="1"/>
</dbReference>
<dbReference type="GO" id="GO:0004803">
    <property type="term" value="F:transposase activity"/>
    <property type="evidence" value="ECO:0007669"/>
    <property type="project" value="InterPro"/>
</dbReference>
<protein>
    <recommendedName>
        <fullName evidence="1">Transposase IS116/IS110/IS902 C-terminal domain-containing protein</fullName>
    </recommendedName>
</protein>
<keyword evidence="3" id="KW-1185">Reference proteome</keyword>